<keyword evidence="1" id="KW-0812">Transmembrane</keyword>
<keyword evidence="1" id="KW-1133">Transmembrane helix</keyword>
<dbReference type="AlphaFoldDB" id="A0ABD5VYT0"/>
<gene>
    <name evidence="2" type="ORF">ACFQQG_08790</name>
</gene>
<evidence type="ECO:0000256" key="1">
    <source>
        <dbReference type="SAM" id="Phobius"/>
    </source>
</evidence>
<keyword evidence="3" id="KW-1185">Reference proteome</keyword>
<sequence length="71" mass="7107">MTNPVEANVVTRFVLGLGVILAMMVGGGAAGQAVGGTGLPYAEGAGVALGALAVFLGFVVVYRRYDASFSE</sequence>
<reference evidence="2 3" key="1">
    <citation type="journal article" date="2019" name="Int. J. Syst. Evol. Microbiol.">
        <title>The Global Catalogue of Microorganisms (GCM) 10K type strain sequencing project: providing services to taxonomists for standard genome sequencing and annotation.</title>
        <authorList>
            <consortium name="The Broad Institute Genomics Platform"/>
            <consortium name="The Broad Institute Genome Sequencing Center for Infectious Disease"/>
            <person name="Wu L."/>
            <person name="Ma J."/>
        </authorList>
    </citation>
    <scope>NUCLEOTIDE SEQUENCE [LARGE SCALE GENOMIC DNA]</scope>
    <source>
        <strain evidence="2 3">JCM 30072</strain>
    </source>
</reference>
<comment type="caution">
    <text evidence="2">The sequence shown here is derived from an EMBL/GenBank/DDBJ whole genome shotgun (WGS) entry which is preliminary data.</text>
</comment>
<accession>A0ABD5VYT0</accession>
<evidence type="ECO:0000313" key="3">
    <source>
        <dbReference type="Proteomes" id="UP001596445"/>
    </source>
</evidence>
<name>A0ABD5VYT0_9EURY</name>
<protein>
    <submittedName>
        <fullName evidence="2">Uncharacterized protein</fullName>
    </submittedName>
</protein>
<dbReference type="Proteomes" id="UP001596445">
    <property type="component" value="Unassembled WGS sequence"/>
</dbReference>
<dbReference type="EMBL" id="JBHSZI010000001">
    <property type="protein sequence ID" value="MFC7058255.1"/>
    <property type="molecule type" value="Genomic_DNA"/>
</dbReference>
<feature type="transmembrane region" description="Helical" evidence="1">
    <location>
        <begin position="12"/>
        <end position="35"/>
    </location>
</feature>
<feature type="transmembrane region" description="Helical" evidence="1">
    <location>
        <begin position="41"/>
        <end position="62"/>
    </location>
</feature>
<organism evidence="2 3">
    <name type="scientific">Halovenus salina</name>
    <dbReference type="NCBI Taxonomy" id="1510225"/>
    <lineage>
        <taxon>Archaea</taxon>
        <taxon>Methanobacteriati</taxon>
        <taxon>Methanobacteriota</taxon>
        <taxon>Stenosarchaea group</taxon>
        <taxon>Halobacteria</taxon>
        <taxon>Halobacteriales</taxon>
        <taxon>Haloarculaceae</taxon>
        <taxon>Halovenus</taxon>
    </lineage>
</organism>
<dbReference type="GeneID" id="76630231"/>
<proteinExistence type="predicted"/>
<dbReference type="RefSeq" id="WP_267164063.1">
    <property type="nucleotide sequence ID" value="NZ_CP112972.1"/>
</dbReference>
<keyword evidence="1" id="KW-0472">Membrane</keyword>
<evidence type="ECO:0000313" key="2">
    <source>
        <dbReference type="EMBL" id="MFC7058255.1"/>
    </source>
</evidence>